<name>A0A6G0VJI4_APHCR</name>
<accession>A0A6G0VJI4</accession>
<protein>
    <submittedName>
        <fullName evidence="1">Uncharacterized protein</fullName>
    </submittedName>
</protein>
<organism evidence="1 2">
    <name type="scientific">Aphis craccivora</name>
    <name type="common">Cowpea aphid</name>
    <dbReference type="NCBI Taxonomy" id="307492"/>
    <lineage>
        <taxon>Eukaryota</taxon>
        <taxon>Metazoa</taxon>
        <taxon>Ecdysozoa</taxon>
        <taxon>Arthropoda</taxon>
        <taxon>Hexapoda</taxon>
        <taxon>Insecta</taxon>
        <taxon>Pterygota</taxon>
        <taxon>Neoptera</taxon>
        <taxon>Paraneoptera</taxon>
        <taxon>Hemiptera</taxon>
        <taxon>Sternorrhyncha</taxon>
        <taxon>Aphidomorpha</taxon>
        <taxon>Aphidoidea</taxon>
        <taxon>Aphididae</taxon>
        <taxon>Aphidini</taxon>
        <taxon>Aphis</taxon>
        <taxon>Aphis</taxon>
    </lineage>
</organism>
<proteinExistence type="predicted"/>
<comment type="caution">
    <text evidence="1">The sequence shown here is derived from an EMBL/GenBank/DDBJ whole genome shotgun (WGS) entry which is preliminary data.</text>
</comment>
<dbReference type="EMBL" id="VUJU01015945">
    <property type="protein sequence ID" value="KAF0691452.1"/>
    <property type="molecule type" value="Genomic_DNA"/>
</dbReference>
<dbReference type="Proteomes" id="UP000478052">
    <property type="component" value="Unassembled WGS sequence"/>
</dbReference>
<sequence length="147" mass="16767">MHNLIRSDEEESVIVSEIILRQHHHKKRNSEKVWYEAGEETGIKKYEKGEAPICYTDKILDLIAGPIIPTVTENTLNIKKDEDSLTVKTPVENTAIDYWTIAHYKCAKTANVAPQDRWKHAECLLKISLTGQHPDDLTTGKEMVTIE</sequence>
<evidence type="ECO:0000313" key="2">
    <source>
        <dbReference type="Proteomes" id="UP000478052"/>
    </source>
</evidence>
<reference evidence="1 2" key="1">
    <citation type="submission" date="2019-08" db="EMBL/GenBank/DDBJ databases">
        <title>Whole genome of Aphis craccivora.</title>
        <authorList>
            <person name="Voronova N.V."/>
            <person name="Shulinski R.S."/>
            <person name="Bandarenka Y.V."/>
            <person name="Zhorov D.G."/>
            <person name="Warner D."/>
        </authorList>
    </citation>
    <scope>NUCLEOTIDE SEQUENCE [LARGE SCALE GENOMIC DNA]</scope>
    <source>
        <strain evidence="1">180601</strain>
        <tissue evidence="1">Whole Body</tissue>
    </source>
</reference>
<keyword evidence="2" id="KW-1185">Reference proteome</keyword>
<dbReference type="AlphaFoldDB" id="A0A6G0VJI4"/>
<gene>
    <name evidence="1" type="ORF">FWK35_00035519</name>
</gene>
<evidence type="ECO:0000313" key="1">
    <source>
        <dbReference type="EMBL" id="KAF0691452.1"/>
    </source>
</evidence>